<dbReference type="GO" id="GO:0016020">
    <property type="term" value="C:membrane"/>
    <property type="evidence" value="ECO:0007669"/>
    <property type="project" value="GOC"/>
</dbReference>
<keyword evidence="8" id="KW-0443">Lipid metabolism</keyword>
<evidence type="ECO:0000256" key="10">
    <source>
        <dbReference type="NCBIfam" id="TIGR00215"/>
    </source>
</evidence>
<dbReference type="GO" id="GO:0005543">
    <property type="term" value="F:phospholipid binding"/>
    <property type="evidence" value="ECO:0007669"/>
    <property type="project" value="TreeGrafter"/>
</dbReference>
<dbReference type="GO" id="GO:0008915">
    <property type="term" value="F:lipid-A-disaccharide synthase activity"/>
    <property type="evidence" value="ECO:0007669"/>
    <property type="project" value="UniProtKB-UniRule"/>
</dbReference>
<evidence type="ECO:0000313" key="12">
    <source>
        <dbReference type="Proteomes" id="UP000255269"/>
    </source>
</evidence>
<dbReference type="RefSeq" id="WP_115057078.1">
    <property type="nucleotide sequence ID" value="NZ_UGJF01000001.1"/>
</dbReference>
<evidence type="ECO:0000256" key="1">
    <source>
        <dbReference type="ARBA" id="ARBA00002056"/>
    </source>
</evidence>
<dbReference type="Pfam" id="PF02684">
    <property type="entry name" value="LpxB"/>
    <property type="match status" value="1"/>
</dbReference>
<evidence type="ECO:0000256" key="8">
    <source>
        <dbReference type="ARBA" id="ARBA00023098"/>
    </source>
</evidence>
<gene>
    <name evidence="11" type="primary">lpxB</name>
    <name evidence="11" type="ORF">NCTC13156_01331</name>
</gene>
<evidence type="ECO:0000256" key="5">
    <source>
        <dbReference type="ARBA" id="ARBA00022556"/>
    </source>
</evidence>
<dbReference type="NCBIfam" id="TIGR00215">
    <property type="entry name" value="lpxB"/>
    <property type="match status" value="1"/>
</dbReference>
<evidence type="ECO:0000256" key="2">
    <source>
        <dbReference type="ARBA" id="ARBA00012687"/>
    </source>
</evidence>
<keyword evidence="4" id="KW-0444">Lipid biosynthesis</keyword>
<comment type="catalytic activity">
    <reaction evidence="9">
        <text>a lipid X + a UDP-2-N,3-O-bis[(3R)-3-hydroxyacyl]-alpha-D-glucosamine = a lipid A disaccharide + UDP + H(+)</text>
        <dbReference type="Rhea" id="RHEA:67828"/>
        <dbReference type="ChEBI" id="CHEBI:15378"/>
        <dbReference type="ChEBI" id="CHEBI:58223"/>
        <dbReference type="ChEBI" id="CHEBI:137748"/>
        <dbReference type="ChEBI" id="CHEBI:176338"/>
        <dbReference type="ChEBI" id="CHEBI:176343"/>
        <dbReference type="EC" id="2.4.1.182"/>
    </reaction>
</comment>
<keyword evidence="5" id="KW-0441">Lipid A biosynthesis</keyword>
<evidence type="ECO:0000256" key="6">
    <source>
        <dbReference type="ARBA" id="ARBA00022676"/>
    </source>
</evidence>
<dbReference type="PANTHER" id="PTHR30372">
    <property type="entry name" value="LIPID-A-DISACCHARIDE SYNTHASE"/>
    <property type="match status" value="1"/>
</dbReference>
<evidence type="ECO:0000256" key="9">
    <source>
        <dbReference type="ARBA" id="ARBA00048975"/>
    </source>
</evidence>
<evidence type="ECO:0000313" key="11">
    <source>
        <dbReference type="EMBL" id="STQ88491.1"/>
    </source>
</evidence>
<accession>A0A377Q1X5</accession>
<sequence>MNKPIKIFISALEYSANIHLSYLIQTLQKQYGECHFYGIFDSKILGFSSNFSPNEFRIMGFSGVLRLIPRFFKIKKELIALAKQCDIAIFMDSSSFNIPLLKALSGDLNKPYLVYYILPQVWAWKAYRAKILAQICDELWGILPFESAYYPKEANIAYVGHPLLDEIPFSREGRVDTGIIAFMPGSRISEIKALFPIFKSLAKKLKALHKQPLLIAPKHFENCDLSKIYGNLEDFNIVYDTYEGLAKCEFAFVCSGTATLESTLLGIPTILAYKARKLDYWIAKSLVKLNYIGLANIFLEFFYFGSPKDNKTPQNFPIHPEFLQEEVNPNTLFWAMQNYDYSKFFAQKKILLEYLKNGSAKNCVQKIENFAKNMSKN</sequence>
<evidence type="ECO:0000256" key="4">
    <source>
        <dbReference type="ARBA" id="ARBA00022516"/>
    </source>
</evidence>
<dbReference type="PANTHER" id="PTHR30372:SF4">
    <property type="entry name" value="LIPID-A-DISACCHARIDE SYNTHASE, MITOCHONDRIAL-RELATED"/>
    <property type="match status" value="1"/>
</dbReference>
<reference evidence="11 12" key="1">
    <citation type="submission" date="2018-06" db="EMBL/GenBank/DDBJ databases">
        <authorList>
            <consortium name="Pathogen Informatics"/>
            <person name="Doyle S."/>
        </authorList>
    </citation>
    <scope>NUCLEOTIDE SEQUENCE [LARGE SCALE GENOMIC DNA]</scope>
    <source>
        <strain evidence="11 12">NCTC13156</strain>
    </source>
</reference>
<dbReference type="GO" id="GO:0009245">
    <property type="term" value="P:lipid A biosynthetic process"/>
    <property type="evidence" value="ECO:0007669"/>
    <property type="project" value="UniProtKB-UniRule"/>
</dbReference>
<dbReference type="EMBL" id="UGJF01000001">
    <property type="protein sequence ID" value="STQ88491.1"/>
    <property type="molecule type" value="Genomic_DNA"/>
</dbReference>
<evidence type="ECO:0000256" key="3">
    <source>
        <dbReference type="ARBA" id="ARBA00020902"/>
    </source>
</evidence>
<dbReference type="EC" id="2.4.1.182" evidence="2 10"/>
<protein>
    <recommendedName>
        <fullName evidence="3 10">Lipid-A-disaccharide synthase</fullName>
        <ecNumber evidence="2 10">2.4.1.182</ecNumber>
    </recommendedName>
</protein>
<name>A0A377Q1X5_9HELI</name>
<dbReference type="SUPFAM" id="SSF53756">
    <property type="entry name" value="UDP-Glycosyltransferase/glycogen phosphorylase"/>
    <property type="match status" value="1"/>
</dbReference>
<dbReference type="Proteomes" id="UP000255269">
    <property type="component" value="Unassembled WGS sequence"/>
</dbReference>
<proteinExistence type="predicted"/>
<keyword evidence="7 11" id="KW-0808">Transferase</keyword>
<dbReference type="AlphaFoldDB" id="A0A377Q1X5"/>
<evidence type="ECO:0000256" key="7">
    <source>
        <dbReference type="ARBA" id="ARBA00022679"/>
    </source>
</evidence>
<keyword evidence="6 11" id="KW-0328">Glycosyltransferase</keyword>
<comment type="function">
    <text evidence="1">Condensation of UDP-2,3-diacylglucosamine and 2,3-diacylglucosamine-1-phosphate to form lipid A disaccharide, a precursor of lipid A, a phosphorylated glycolipid that anchors the lipopolysaccharide to the outer membrane of the cell.</text>
</comment>
<dbReference type="InterPro" id="IPR003835">
    <property type="entry name" value="Glyco_trans_19"/>
</dbReference>
<organism evidence="11 12">
    <name type="scientific">Helicobacter pullorum</name>
    <dbReference type="NCBI Taxonomy" id="35818"/>
    <lineage>
        <taxon>Bacteria</taxon>
        <taxon>Pseudomonadati</taxon>
        <taxon>Campylobacterota</taxon>
        <taxon>Epsilonproteobacteria</taxon>
        <taxon>Campylobacterales</taxon>
        <taxon>Helicobacteraceae</taxon>
        <taxon>Helicobacter</taxon>
    </lineage>
</organism>